<dbReference type="SUPFAM" id="SSF47240">
    <property type="entry name" value="Ferritin-like"/>
    <property type="match status" value="1"/>
</dbReference>
<dbReference type="AlphaFoldDB" id="A0A511RJF3"/>
<dbReference type="InterPro" id="IPR009078">
    <property type="entry name" value="Ferritin-like_SF"/>
</dbReference>
<dbReference type="Gene3D" id="1.20.1260.10">
    <property type="match status" value="1"/>
</dbReference>
<gene>
    <name evidence="2" type="ORF">ODE01S_06510</name>
</gene>
<accession>A0A511RJF3</accession>
<proteinExistence type="predicted"/>
<dbReference type="GO" id="GO:0046872">
    <property type="term" value="F:metal ion binding"/>
    <property type="evidence" value="ECO:0007669"/>
    <property type="project" value="InterPro"/>
</dbReference>
<dbReference type="InterPro" id="IPR003251">
    <property type="entry name" value="Rr_diiron-bd_dom"/>
</dbReference>
<sequence>MWAEWLRRMTPKHKDRLLEVLTERYADELHDAALVEEAAEGLPYEHLRKVLRRIAARERKHAEWLRAKIRERGGTPPPPPRLPAAPTWREVLEAFESEKADQVRYLEEAYGADDPELRELLRRIQQEEEANYRDLLDVVTRMESHAGGA</sequence>
<protein>
    <recommendedName>
        <fullName evidence="1">Rubrerythrin diiron-binding domain-containing protein</fullName>
    </recommendedName>
</protein>
<dbReference type="Pfam" id="PF02915">
    <property type="entry name" value="Rubrerythrin"/>
    <property type="match status" value="1"/>
</dbReference>
<dbReference type="Proteomes" id="UP000321827">
    <property type="component" value="Unassembled WGS sequence"/>
</dbReference>
<evidence type="ECO:0000259" key="1">
    <source>
        <dbReference type="Pfam" id="PF02915"/>
    </source>
</evidence>
<name>A0A511RJF3_9DEIN</name>
<dbReference type="InterPro" id="IPR012347">
    <property type="entry name" value="Ferritin-like"/>
</dbReference>
<reference evidence="2 3" key="1">
    <citation type="submission" date="2019-07" db="EMBL/GenBank/DDBJ databases">
        <title>Whole genome shotgun sequence of Oceanithermus desulfurans NBRC 100063.</title>
        <authorList>
            <person name="Hosoyama A."/>
            <person name="Uohara A."/>
            <person name="Ohji S."/>
            <person name="Ichikawa N."/>
        </authorList>
    </citation>
    <scope>NUCLEOTIDE SEQUENCE [LARGE SCALE GENOMIC DNA]</scope>
    <source>
        <strain evidence="2 3">NBRC 100063</strain>
    </source>
</reference>
<organism evidence="2 3">
    <name type="scientific">Oceanithermus desulfurans NBRC 100063</name>
    <dbReference type="NCBI Taxonomy" id="1227550"/>
    <lineage>
        <taxon>Bacteria</taxon>
        <taxon>Thermotogati</taxon>
        <taxon>Deinococcota</taxon>
        <taxon>Deinococci</taxon>
        <taxon>Thermales</taxon>
        <taxon>Thermaceae</taxon>
        <taxon>Oceanithermus</taxon>
    </lineage>
</organism>
<dbReference type="CDD" id="cd00657">
    <property type="entry name" value="Ferritin_like"/>
    <property type="match status" value="1"/>
</dbReference>
<feature type="domain" description="Rubrerythrin diiron-binding" evidence="1">
    <location>
        <begin position="19"/>
        <end position="74"/>
    </location>
</feature>
<dbReference type="OrthoDB" id="32823at2"/>
<comment type="caution">
    <text evidence="2">The sequence shown here is derived from an EMBL/GenBank/DDBJ whole genome shotgun (WGS) entry which is preliminary data.</text>
</comment>
<dbReference type="EMBL" id="BJXN01000003">
    <property type="protein sequence ID" value="GEM89217.1"/>
    <property type="molecule type" value="Genomic_DNA"/>
</dbReference>
<dbReference type="GO" id="GO:0016491">
    <property type="term" value="F:oxidoreductase activity"/>
    <property type="evidence" value="ECO:0007669"/>
    <property type="project" value="InterPro"/>
</dbReference>
<evidence type="ECO:0000313" key="3">
    <source>
        <dbReference type="Proteomes" id="UP000321827"/>
    </source>
</evidence>
<evidence type="ECO:0000313" key="2">
    <source>
        <dbReference type="EMBL" id="GEM89217.1"/>
    </source>
</evidence>